<accession>A0ABQ8WZ99</accession>
<dbReference type="EMBL" id="JAPVEB010000001">
    <property type="protein sequence ID" value="KAJ5284289.1"/>
    <property type="molecule type" value="Genomic_DNA"/>
</dbReference>
<dbReference type="Proteomes" id="UP001220256">
    <property type="component" value="Unassembled WGS sequence"/>
</dbReference>
<sequence>MPDDRHTEASPAKTDGYYISFSKNMYDTDKYDKGYSFQAPGDGQRIGDRCSYLAIQLQILVA</sequence>
<comment type="caution">
    <text evidence="1">The sequence shown here is derived from an EMBL/GenBank/DDBJ whole genome shotgun (WGS) entry which is preliminary data.</text>
</comment>
<proteinExistence type="predicted"/>
<organism evidence="1 2">
    <name type="scientific">Penicillium chrysogenum</name>
    <name type="common">Penicillium notatum</name>
    <dbReference type="NCBI Taxonomy" id="5076"/>
    <lineage>
        <taxon>Eukaryota</taxon>
        <taxon>Fungi</taxon>
        <taxon>Dikarya</taxon>
        <taxon>Ascomycota</taxon>
        <taxon>Pezizomycotina</taxon>
        <taxon>Eurotiomycetes</taxon>
        <taxon>Eurotiomycetidae</taxon>
        <taxon>Eurotiales</taxon>
        <taxon>Aspergillaceae</taxon>
        <taxon>Penicillium</taxon>
        <taxon>Penicillium chrysogenum species complex</taxon>
    </lineage>
</organism>
<protein>
    <submittedName>
        <fullName evidence="1">Uncharacterized protein</fullName>
    </submittedName>
</protein>
<name>A0ABQ8WZ99_PENCH</name>
<gene>
    <name evidence="1" type="ORF">N7505_002269</name>
</gene>
<keyword evidence="2" id="KW-1185">Reference proteome</keyword>
<reference evidence="1 2" key="1">
    <citation type="journal article" date="2023" name="IMA Fungus">
        <title>Comparative genomic study of the Penicillium genus elucidates a diverse pangenome and 15 lateral gene transfer events.</title>
        <authorList>
            <person name="Petersen C."/>
            <person name="Sorensen T."/>
            <person name="Nielsen M.R."/>
            <person name="Sondergaard T.E."/>
            <person name="Sorensen J.L."/>
            <person name="Fitzpatrick D.A."/>
            <person name="Frisvad J.C."/>
            <person name="Nielsen K.L."/>
        </authorList>
    </citation>
    <scope>NUCLEOTIDE SEQUENCE [LARGE SCALE GENOMIC DNA]</scope>
    <source>
        <strain evidence="1 2">IBT 3361</strain>
    </source>
</reference>
<evidence type="ECO:0000313" key="2">
    <source>
        <dbReference type="Proteomes" id="UP001220256"/>
    </source>
</evidence>
<evidence type="ECO:0000313" key="1">
    <source>
        <dbReference type="EMBL" id="KAJ5284289.1"/>
    </source>
</evidence>